<protein>
    <submittedName>
        <fullName evidence="1">Uncharacterized protein</fullName>
    </submittedName>
</protein>
<reference evidence="1" key="1">
    <citation type="submission" date="2014-09" db="EMBL/GenBank/DDBJ databases">
        <authorList>
            <person name="Magalhaes I.L.F."/>
            <person name="Oliveira U."/>
            <person name="Santos F.R."/>
            <person name="Vidigal T.H.D.A."/>
            <person name="Brescovit A.D."/>
            <person name="Santos A.J."/>
        </authorList>
    </citation>
    <scope>NUCLEOTIDE SEQUENCE</scope>
    <source>
        <tissue evidence="1">Shoot tissue taken approximately 20 cm above the soil surface</tissue>
    </source>
</reference>
<dbReference type="EMBL" id="GBRH01232455">
    <property type="protein sequence ID" value="JAD65440.1"/>
    <property type="molecule type" value="Transcribed_RNA"/>
</dbReference>
<proteinExistence type="predicted"/>
<evidence type="ECO:0000313" key="1">
    <source>
        <dbReference type="EMBL" id="JAD65440.1"/>
    </source>
</evidence>
<reference evidence="1" key="2">
    <citation type="journal article" date="2015" name="Data Brief">
        <title>Shoot transcriptome of the giant reed, Arundo donax.</title>
        <authorList>
            <person name="Barrero R.A."/>
            <person name="Guerrero F.D."/>
            <person name="Moolhuijzen P."/>
            <person name="Goolsby J.A."/>
            <person name="Tidwell J."/>
            <person name="Bellgard S.E."/>
            <person name="Bellgard M.I."/>
        </authorList>
    </citation>
    <scope>NUCLEOTIDE SEQUENCE</scope>
    <source>
        <tissue evidence="1">Shoot tissue taken approximately 20 cm above the soil surface</tissue>
    </source>
</reference>
<dbReference type="AlphaFoldDB" id="A0A0A9BW90"/>
<sequence>MCYTVSFKIETSNDTNAHNILKFHASLDHVDRMHTLNTISHVLDSIYLCLKFF</sequence>
<organism evidence="1">
    <name type="scientific">Arundo donax</name>
    <name type="common">Giant reed</name>
    <name type="synonym">Donax arundinaceus</name>
    <dbReference type="NCBI Taxonomy" id="35708"/>
    <lineage>
        <taxon>Eukaryota</taxon>
        <taxon>Viridiplantae</taxon>
        <taxon>Streptophyta</taxon>
        <taxon>Embryophyta</taxon>
        <taxon>Tracheophyta</taxon>
        <taxon>Spermatophyta</taxon>
        <taxon>Magnoliopsida</taxon>
        <taxon>Liliopsida</taxon>
        <taxon>Poales</taxon>
        <taxon>Poaceae</taxon>
        <taxon>PACMAD clade</taxon>
        <taxon>Arundinoideae</taxon>
        <taxon>Arundineae</taxon>
        <taxon>Arundo</taxon>
    </lineage>
</organism>
<name>A0A0A9BW90_ARUDO</name>
<accession>A0A0A9BW90</accession>